<evidence type="ECO:0000256" key="1">
    <source>
        <dbReference type="SAM" id="MobiDB-lite"/>
    </source>
</evidence>
<comment type="caution">
    <text evidence="2">The sequence shown here is derived from an EMBL/GenBank/DDBJ whole genome shotgun (WGS) entry which is preliminary data.</text>
</comment>
<dbReference type="RefSeq" id="WP_279927619.1">
    <property type="nucleotide sequence ID" value="NZ_JARWBG010000009.1"/>
</dbReference>
<proteinExistence type="predicted"/>
<accession>A0ABT6HKY8</accession>
<dbReference type="NCBIfam" id="NF041121">
    <property type="entry name" value="SAV_2336_NTERM"/>
    <property type="match status" value="1"/>
</dbReference>
<feature type="region of interest" description="Disordered" evidence="1">
    <location>
        <begin position="34"/>
        <end position="73"/>
    </location>
</feature>
<keyword evidence="3" id="KW-1185">Reference proteome</keyword>
<dbReference type="EMBL" id="JARWBG010000009">
    <property type="protein sequence ID" value="MDH2389285.1"/>
    <property type="molecule type" value="Genomic_DNA"/>
</dbReference>
<evidence type="ECO:0000313" key="3">
    <source>
        <dbReference type="Proteomes" id="UP001223144"/>
    </source>
</evidence>
<feature type="region of interest" description="Disordered" evidence="1">
    <location>
        <begin position="579"/>
        <end position="643"/>
    </location>
</feature>
<dbReference type="InterPro" id="IPR047738">
    <property type="entry name" value="SAV_2336-like_N"/>
</dbReference>
<name>A0ABT6HKY8_9ACTN</name>
<sequence>MHPAVAAALLSTEADIGLGEVLDVAWLARRMTGATPPVQDEETPPDPALGSEPGGAPRESTAPTSGPGQAGAGMDVHLLRAGSVLSAAGRVSGGGVQGPAPTWTLPHRLGLAGALRELRRTSPSPVATEVDENATAEQWATSGMLVPVSTPAKEPHFELTLVCDTGASMRLWDRMLREMAVGAARHGAFRSVTVRRLRSDANPVALTGRGGATGLGELIQPNGRRIVAFVTDGVNRGWHDGQLARHAHRLSRYGPVVVIHLLPRRLWPRTGVNPLPVYLRTDGEGVGDVPCRVRPDRFTPAGWSWGDLRPGEPPWKTDPPLAVPVVSLDPASLRRWVAFLSGQPGQVLSGSAWIVTADGQAGDGPPDEQPDTMDAAVRGDTSPGRLIREFDATASPRARRLLRSLATAPLNLDTMWLVHTATSRQRNQCSDPAPLAEVFLGGLLRRAPGSGAQGDGQPGGEDYEFVDGVRGLLLGGLERGEAIDTFMTVSREVAHRLRRSPLAFPALLASPGDTELIRQIDAEFQPLARVAAEILKGLGPAYRSAVERIEQAAARGVPVTAPQGQGHVQGLVQGPVQVPASAAGAASDRGAARRRRRSDDRWTGEPAPGERAAGEPVPGERSRQHTEGRPAPTAPPRAPVDDDSAADARVAVLGANMCGKTTFLAAAWLAAVNMPEERGRWNVIPKDGGAEDFLVQQTRSLARARRFPEPTLTPRHFSYVFRADLANLRAPSERRLRVDFTLDLLDAGGGEFMHDRYGKDDAVNRHLGRSNRILLLVDPFSPPSRQPQAAYLTPHLERLTRDHFESGRLELGRLPHRVAVCLSKFDDPRVFRDARRGNWVGQNEQGDPCVPPEDAEGFISWLGRSSQDIAEIVRLVRLNFLEERVHWFVLSAIGIHRRRDGSVDFDDCSNQTRDEDGIPMLRGQARPLNVLEPLVALGRTRTESEEPGKRRRRRGER</sequence>
<reference evidence="2 3" key="1">
    <citation type="submission" date="2023-04" db="EMBL/GenBank/DDBJ databases">
        <title>Streptomyces chengmaiensis sp. nov. isolated from the stem of mangrove plant in Hainan.</title>
        <authorList>
            <person name="Huang X."/>
            <person name="Zhou S."/>
            <person name="Chu X."/>
            <person name="Xie Y."/>
            <person name="Lin Y."/>
        </authorList>
    </citation>
    <scope>NUCLEOTIDE SEQUENCE [LARGE SCALE GENOMIC DNA]</scope>
    <source>
        <strain evidence="2 3">HNM0663</strain>
    </source>
</reference>
<feature type="compositionally biased region" description="Basic and acidic residues" evidence="1">
    <location>
        <begin position="618"/>
        <end position="628"/>
    </location>
</feature>
<organism evidence="2 3">
    <name type="scientific">Streptomyces chengmaiensis</name>
    <dbReference type="NCBI Taxonomy" id="3040919"/>
    <lineage>
        <taxon>Bacteria</taxon>
        <taxon>Bacillati</taxon>
        <taxon>Actinomycetota</taxon>
        <taxon>Actinomycetes</taxon>
        <taxon>Kitasatosporales</taxon>
        <taxon>Streptomycetaceae</taxon>
        <taxon>Streptomyces</taxon>
    </lineage>
</organism>
<dbReference type="Proteomes" id="UP001223144">
    <property type="component" value="Unassembled WGS sequence"/>
</dbReference>
<evidence type="ECO:0000313" key="2">
    <source>
        <dbReference type="EMBL" id="MDH2389285.1"/>
    </source>
</evidence>
<feature type="compositionally biased region" description="Low complexity" evidence="1">
    <location>
        <begin position="579"/>
        <end position="589"/>
    </location>
</feature>
<protein>
    <submittedName>
        <fullName evidence="2">SAV_2336 N-terminal domain-related protein</fullName>
    </submittedName>
</protein>
<gene>
    <name evidence="2" type="ORF">QCN29_10875</name>
</gene>